<keyword evidence="3" id="KW-0808">Transferase</keyword>
<evidence type="ECO:0000259" key="9">
    <source>
        <dbReference type="Pfam" id="PF06144"/>
    </source>
</evidence>
<dbReference type="Pfam" id="PF21694">
    <property type="entry name" value="DNA_pol3_delta_C"/>
    <property type="match status" value="1"/>
</dbReference>
<dbReference type="SUPFAM" id="SSF52540">
    <property type="entry name" value="P-loop containing nucleoside triphosphate hydrolases"/>
    <property type="match status" value="1"/>
</dbReference>
<accession>A0A644X6Q3</accession>
<evidence type="ECO:0000256" key="5">
    <source>
        <dbReference type="ARBA" id="ARBA00022705"/>
    </source>
</evidence>
<name>A0A644X6Q3_9ZZZZ</name>
<dbReference type="GO" id="GO:0009360">
    <property type="term" value="C:DNA polymerase III complex"/>
    <property type="evidence" value="ECO:0007669"/>
    <property type="project" value="InterPro"/>
</dbReference>
<dbReference type="Gene3D" id="3.40.50.300">
    <property type="entry name" value="P-loop containing nucleotide triphosphate hydrolases"/>
    <property type="match status" value="1"/>
</dbReference>
<evidence type="ECO:0000256" key="7">
    <source>
        <dbReference type="ARBA" id="ARBA00034754"/>
    </source>
</evidence>
<dbReference type="PANTHER" id="PTHR34388:SF1">
    <property type="entry name" value="DNA POLYMERASE III SUBUNIT DELTA"/>
    <property type="match status" value="1"/>
</dbReference>
<dbReference type="AlphaFoldDB" id="A0A644X6Q3"/>
<evidence type="ECO:0000256" key="4">
    <source>
        <dbReference type="ARBA" id="ARBA00022695"/>
    </source>
</evidence>
<reference evidence="11" key="1">
    <citation type="submission" date="2019-08" db="EMBL/GenBank/DDBJ databases">
        <authorList>
            <person name="Kucharzyk K."/>
            <person name="Murdoch R.W."/>
            <person name="Higgins S."/>
            <person name="Loffler F."/>
        </authorList>
    </citation>
    <scope>NUCLEOTIDE SEQUENCE</scope>
</reference>
<dbReference type="Gene3D" id="1.10.8.60">
    <property type="match status" value="1"/>
</dbReference>
<evidence type="ECO:0000259" key="10">
    <source>
        <dbReference type="Pfam" id="PF21694"/>
    </source>
</evidence>
<evidence type="ECO:0000256" key="6">
    <source>
        <dbReference type="ARBA" id="ARBA00022932"/>
    </source>
</evidence>
<organism evidence="11">
    <name type="scientific">bioreactor metagenome</name>
    <dbReference type="NCBI Taxonomy" id="1076179"/>
    <lineage>
        <taxon>unclassified sequences</taxon>
        <taxon>metagenomes</taxon>
        <taxon>ecological metagenomes</taxon>
    </lineage>
</organism>
<keyword evidence="4" id="KW-0548">Nucleotidyltransferase</keyword>
<evidence type="ECO:0000256" key="2">
    <source>
        <dbReference type="ARBA" id="ARBA00017703"/>
    </source>
</evidence>
<evidence type="ECO:0000256" key="3">
    <source>
        <dbReference type="ARBA" id="ARBA00022679"/>
    </source>
</evidence>
<comment type="similarity">
    <text evidence="7">Belongs to the DNA polymerase HolA subunit family.</text>
</comment>
<dbReference type="EC" id="2.7.7.7" evidence="1"/>
<evidence type="ECO:0000256" key="8">
    <source>
        <dbReference type="ARBA" id="ARBA00049244"/>
    </source>
</evidence>
<dbReference type="GO" id="GO:0006261">
    <property type="term" value="P:DNA-templated DNA replication"/>
    <property type="evidence" value="ECO:0007669"/>
    <property type="project" value="TreeGrafter"/>
</dbReference>
<keyword evidence="5" id="KW-0235">DNA replication</keyword>
<evidence type="ECO:0000256" key="1">
    <source>
        <dbReference type="ARBA" id="ARBA00012417"/>
    </source>
</evidence>
<feature type="domain" description="DNA polymerase III delta subunit-like C-terminal" evidence="10">
    <location>
        <begin position="211"/>
        <end position="313"/>
    </location>
</feature>
<dbReference type="InterPro" id="IPR005790">
    <property type="entry name" value="DNA_polIII_delta"/>
</dbReference>
<dbReference type="Pfam" id="PF06144">
    <property type="entry name" value="DNA_pol3_delta"/>
    <property type="match status" value="1"/>
</dbReference>
<proteinExistence type="inferred from homology"/>
<protein>
    <recommendedName>
        <fullName evidence="2">DNA polymerase III subunit delta</fullName>
        <ecNumber evidence="1">2.7.7.7</ecNumber>
    </recommendedName>
</protein>
<dbReference type="InterPro" id="IPR008921">
    <property type="entry name" value="DNA_pol3_clamp-load_cplx_C"/>
</dbReference>
<feature type="domain" description="DNA polymerase III delta N-terminal" evidence="9">
    <location>
        <begin position="19"/>
        <end position="125"/>
    </location>
</feature>
<keyword evidence="6" id="KW-0239">DNA-directed DNA polymerase</keyword>
<comment type="caution">
    <text evidence="11">The sequence shown here is derived from an EMBL/GenBank/DDBJ whole genome shotgun (WGS) entry which is preliminary data.</text>
</comment>
<dbReference type="GO" id="GO:0003887">
    <property type="term" value="F:DNA-directed DNA polymerase activity"/>
    <property type="evidence" value="ECO:0007669"/>
    <property type="project" value="UniProtKB-KW"/>
</dbReference>
<evidence type="ECO:0000313" key="11">
    <source>
        <dbReference type="EMBL" id="MPM11617.1"/>
    </source>
</evidence>
<comment type="catalytic activity">
    <reaction evidence="8">
        <text>DNA(n) + a 2'-deoxyribonucleoside 5'-triphosphate = DNA(n+1) + diphosphate</text>
        <dbReference type="Rhea" id="RHEA:22508"/>
        <dbReference type="Rhea" id="RHEA-COMP:17339"/>
        <dbReference type="Rhea" id="RHEA-COMP:17340"/>
        <dbReference type="ChEBI" id="CHEBI:33019"/>
        <dbReference type="ChEBI" id="CHEBI:61560"/>
        <dbReference type="ChEBI" id="CHEBI:173112"/>
        <dbReference type="EC" id="2.7.7.7"/>
    </reaction>
</comment>
<dbReference type="NCBIfam" id="TIGR01128">
    <property type="entry name" value="holA"/>
    <property type="match status" value="1"/>
</dbReference>
<dbReference type="InterPro" id="IPR010372">
    <property type="entry name" value="DNA_pol3_delta_N"/>
</dbReference>
<dbReference type="InterPro" id="IPR048466">
    <property type="entry name" value="DNA_pol3_delta-like_C"/>
</dbReference>
<dbReference type="Gene3D" id="1.20.272.10">
    <property type="match status" value="1"/>
</dbReference>
<sequence>MTHNDIIKEVNKKVFRPVYFLHGAESYFIDVVSHHLANSILEPTEREFNQTVVYGRDANMNDLVSTLKCFPMMSNYQVVILKEAQDIKEKDFDLLAGYLTNPQPSSILVISYKKTAGKKLQALFQKNPAAVLVYESMAVKENALPDWIINYLMQKKIVCSPKIAQIISGSLGNDLSKIANELDKVMLNLPEGGTLTMDDVEANIGISKKYNSFELQAAIAKNQKAKALEIASYFAANTREISIFAVIGILNSYFEKLFVFLQLKNSKPHAAIAAEMGIKPFMLDNYASASSNFSMKKVLEIFKTLRAYDLKAKGVDCITPEGELMREMIYKIVHL</sequence>
<dbReference type="EMBL" id="VSSQ01001854">
    <property type="protein sequence ID" value="MPM11617.1"/>
    <property type="molecule type" value="Genomic_DNA"/>
</dbReference>
<gene>
    <name evidence="11" type="primary">yqeN_11</name>
    <name evidence="11" type="ORF">SDC9_57965</name>
</gene>
<dbReference type="InterPro" id="IPR027417">
    <property type="entry name" value="P-loop_NTPase"/>
</dbReference>
<dbReference type="SUPFAM" id="SSF48019">
    <property type="entry name" value="post-AAA+ oligomerization domain-like"/>
    <property type="match status" value="1"/>
</dbReference>
<dbReference type="GO" id="GO:0003677">
    <property type="term" value="F:DNA binding"/>
    <property type="evidence" value="ECO:0007669"/>
    <property type="project" value="InterPro"/>
</dbReference>
<dbReference type="PANTHER" id="PTHR34388">
    <property type="entry name" value="DNA POLYMERASE III SUBUNIT DELTA"/>
    <property type="match status" value="1"/>
</dbReference>